<dbReference type="Pfam" id="PF13650">
    <property type="entry name" value="Asp_protease_2"/>
    <property type="match status" value="1"/>
</dbReference>
<name>A0A7R8W3R0_9CRUS</name>
<feature type="compositionally biased region" description="Polar residues" evidence="1">
    <location>
        <begin position="740"/>
        <end position="749"/>
    </location>
</feature>
<evidence type="ECO:0000256" key="1">
    <source>
        <dbReference type="SAM" id="MobiDB-lite"/>
    </source>
</evidence>
<dbReference type="EMBL" id="OB660326">
    <property type="protein sequence ID" value="CAD7224199.1"/>
    <property type="molecule type" value="Genomic_DNA"/>
</dbReference>
<dbReference type="AlphaFoldDB" id="A0A7R8W3R0"/>
<dbReference type="OrthoDB" id="6377782at2759"/>
<feature type="region of interest" description="Disordered" evidence="1">
    <location>
        <begin position="729"/>
        <end position="752"/>
    </location>
</feature>
<feature type="region of interest" description="Disordered" evidence="1">
    <location>
        <begin position="676"/>
        <end position="709"/>
    </location>
</feature>
<sequence>MNLNQVFENFLIQDHLDMVVCVGSHPISRTSSEKILLQGADRAAYLLGLEPSGCFAMSTDHVTAKAVAEGPSKSKEIRMLIDSGSESTFIKDSVARELGLPIIKQEKLIINVFGGDRKSESVNVYRVHLRSLSSPYHTVELMALGTKQISSKVPKSLTMDAAIQYQHLRNLHFADVNVRCDEEKAISLLVGVDQFDKSELVGVDQFDKVFTSRGQRIGFPGEPIATNTVFGWVLTGSAISQRTESPELIVKHVVCEESEAGTWDLDSACKEFLKVESYGVTEDNQASLKDDEAVQMFHQSVEHNAYRRLKSLLKRLSQDEELNRMYRDAMKTMELMNFIEDIPFLWVTDQNEVRIMRFKVITFGISSAPFLLNMTILFHLSNQDSSPLMSEMKRNFYVDNLSLGSEQGVDLVNKSVEAFRVMKLAGMTLSQWASNSSFVLNQLEEKGLIVDRDPLQKLLGLQWNTKDDTKVDENAGKEPTEQHIFWVWNRRVVLRCLLTTWWYHPRACVQVPSQMIGTAASHLPSEYKRHGFENQSFQASGTFMYPQKAPRYSRRYEAALNLSSDVVYHQLPPSHNKWNGEDDEEGSGKQTVFVSMFRLSSNCSIAAGSSENLQIAAVDTAFRRDEMLKTIPDFKVEHGINEQAKTLLDSAPSPVGANPVLLLNRGNRAIPHLPTLPEVDGSSSLGLDDMTPKQQELEEEDKSNFSSSDLECGAAGVVTKSQNGSAEIETAGTHDDDTETGSVLASSATADRHSASLADDEFLKLCQHMQQQHLEEITPPNAIDVAVSHRAVPVPQPRPVPTVLTPNWDLLLNPNHTDGK</sequence>
<gene>
    <name evidence="2" type="ORF">CTOB1V02_LOCUS2169</name>
</gene>
<dbReference type="InterPro" id="IPR021109">
    <property type="entry name" value="Peptidase_aspartic_dom_sf"/>
</dbReference>
<evidence type="ECO:0000313" key="2">
    <source>
        <dbReference type="EMBL" id="CAD7224199.1"/>
    </source>
</evidence>
<dbReference type="Gene3D" id="2.40.70.10">
    <property type="entry name" value="Acid Proteases"/>
    <property type="match status" value="1"/>
</dbReference>
<protein>
    <recommendedName>
        <fullName evidence="3">Peptidase aspartic putative domain-containing protein</fullName>
    </recommendedName>
</protein>
<organism evidence="2">
    <name type="scientific">Cyprideis torosa</name>
    <dbReference type="NCBI Taxonomy" id="163714"/>
    <lineage>
        <taxon>Eukaryota</taxon>
        <taxon>Metazoa</taxon>
        <taxon>Ecdysozoa</taxon>
        <taxon>Arthropoda</taxon>
        <taxon>Crustacea</taxon>
        <taxon>Oligostraca</taxon>
        <taxon>Ostracoda</taxon>
        <taxon>Podocopa</taxon>
        <taxon>Podocopida</taxon>
        <taxon>Cytherocopina</taxon>
        <taxon>Cytheroidea</taxon>
        <taxon>Cytherideidae</taxon>
        <taxon>Cyprideis</taxon>
    </lineage>
</organism>
<dbReference type="PANTHER" id="PTHR47331:SF1">
    <property type="entry name" value="GAG-LIKE PROTEIN"/>
    <property type="match status" value="1"/>
</dbReference>
<dbReference type="PANTHER" id="PTHR47331">
    <property type="entry name" value="PHD-TYPE DOMAIN-CONTAINING PROTEIN"/>
    <property type="match status" value="1"/>
</dbReference>
<evidence type="ECO:0008006" key="3">
    <source>
        <dbReference type="Google" id="ProtNLM"/>
    </source>
</evidence>
<accession>A0A7R8W3R0</accession>
<proteinExistence type="predicted"/>
<reference evidence="2" key="1">
    <citation type="submission" date="2020-11" db="EMBL/GenBank/DDBJ databases">
        <authorList>
            <person name="Tran Van P."/>
        </authorList>
    </citation>
    <scope>NUCLEOTIDE SEQUENCE</scope>
</reference>